<accession>A0A2Z2MHP4</accession>
<dbReference type="KEGG" id="tprf:A3L09_09370"/>
<sequence>MNGENTRGKRPGSYRGLELLPVHLYVLAHLKKAGVDYAKMMAKMSELPLSLIEDAIRDLTEAGLVERDSGSAIKRSKARFKKAFEVHKHHTYYRLSREGELFVRRIDGRWLKEYFNSLFPEGWRIVRELSRSGKFENLSKDIKREEIHGELRVYRFITPSGRTTQFFNLLIAFLDAKGI</sequence>
<gene>
    <name evidence="1" type="ORF">A3L09_09370</name>
</gene>
<reference evidence="1 2" key="1">
    <citation type="submission" date="2016-03" db="EMBL/GenBank/DDBJ databases">
        <title>Complete genome sequence of Thermococcus profundus strain DT5432.</title>
        <authorList>
            <person name="Oger P.M."/>
        </authorList>
    </citation>
    <scope>NUCLEOTIDE SEQUENCE [LARGE SCALE GENOMIC DNA]</scope>
    <source>
        <strain evidence="1 2">DT 5432</strain>
    </source>
</reference>
<dbReference type="EMBL" id="CP014862">
    <property type="protein sequence ID" value="ASJ03454.1"/>
    <property type="molecule type" value="Genomic_DNA"/>
</dbReference>
<evidence type="ECO:0000313" key="2">
    <source>
        <dbReference type="Proteomes" id="UP000250179"/>
    </source>
</evidence>
<evidence type="ECO:0008006" key="3">
    <source>
        <dbReference type="Google" id="ProtNLM"/>
    </source>
</evidence>
<dbReference type="InterPro" id="IPR019254">
    <property type="entry name" value="DUF2250"/>
</dbReference>
<protein>
    <recommendedName>
        <fullName evidence="3">DUF2250 domain-containing protein</fullName>
    </recommendedName>
</protein>
<organism evidence="1 2">
    <name type="scientific">Thermococcus profundus</name>
    <dbReference type="NCBI Taxonomy" id="49899"/>
    <lineage>
        <taxon>Archaea</taxon>
        <taxon>Methanobacteriati</taxon>
        <taxon>Methanobacteriota</taxon>
        <taxon>Thermococci</taxon>
        <taxon>Thermococcales</taxon>
        <taxon>Thermococcaceae</taxon>
        <taxon>Thermococcus</taxon>
    </lineage>
</organism>
<dbReference type="PIRSF" id="PIRSF037213">
    <property type="entry name" value="UCP037213"/>
    <property type="match status" value="1"/>
</dbReference>
<dbReference type="Gene3D" id="1.10.10.10">
    <property type="entry name" value="Winged helix-like DNA-binding domain superfamily/Winged helix DNA-binding domain"/>
    <property type="match status" value="1"/>
</dbReference>
<keyword evidence="2" id="KW-1185">Reference proteome</keyword>
<dbReference type="GeneID" id="33320625"/>
<dbReference type="Pfam" id="PF10007">
    <property type="entry name" value="DUF2250"/>
    <property type="match status" value="1"/>
</dbReference>
<name>A0A2Z2MHP4_THEPR</name>
<proteinExistence type="predicted"/>
<dbReference type="OrthoDB" id="45652at2157"/>
<evidence type="ECO:0000313" key="1">
    <source>
        <dbReference type="EMBL" id="ASJ03454.1"/>
    </source>
</evidence>
<dbReference type="InterPro" id="IPR017139">
    <property type="entry name" value="UCP037213"/>
</dbReference>
<dbReference type="RefSeq" id="WP_088858711.1">
    <property type="nucleotide sequence ID" value="NZ_CP014862.1"/>
</dbReference>
<dbReference type="Proteomes" id="UP000250179">
    <property type="component" value="Chromosome"/>
</dbReference>
<dbReference type="AlphaFoldDB" id="A0A2Z2MHP4"/>
<dbReference type="InterPro" id="IPR036388">
    <property type="entry name" value="WH-like_DNA-bd_sf"/>
</dbReference>